<evidence type="ECO:0000256" key="3">
    <source>
        <dbReference type="PROSITE-ProRule" id="PRU00023"/>
    </source>
</evidence>
<dbReference type="InterPro" id="IPR036770">
    <property type="entry name" value="Ankyrin_rpt-contain_sf"/>
</dbReference>
<dbReference type="PANTHER" id="PTHR24171">
    <property type="entry name" value="ANKYRIN REPEAT DOMAIN-CONTAINING PROTEIN 39-RELATED"/>
    <property type="match status" value="1"/>
</dbReference>
<keyword evidence="2 3" id="KW-0040">ANK repeat</keyword>
<evidence type="ECO:0000313" key="5">
    <source>
        <dbReference type="Proteomes" id="UP000306544"/>
    </source>
</evidence>
<dbReference type="Gene3D" id="1.25.40.20">
    <property type="entry name" value="Ankyrin repeat-containing domain"/>
    <property type="match status" value="1"/>
</dbReference>
<sequence length="142" mass="15306">MADDRPAGPPPELTDEQVEFLHSMLDLARAGKTGELLGFVDQGVPVNLTNAHGDSLLILAAYNGHAELVRGLLERRADPDRVNDRGQTALGCAVFRQNHAITEELLAAGADPRKGEQNAYAVTEMFGLDAMRALFAQRPDTA</sequence>
<comment type="caution">
    <text evidence="4">The sequence shown here is derived from an EMBL/GenBank/DDBJ whole genome shotgun (WGS) entry which is preliminary data.</text>
</comment>
<organism evidence="4 5">
    <name type="scientific">Nesterenkonia sphaerica</name>
    <dbReference type="NCBI Taxonomy" id="1804988"/>
    <lineage>
        <taxon>Bacteria</taxon>
        <taxon>Bacillati</taxon>
        <taxon>Actinomycetota</taxon>
        <taxon>Actinomycetes</taxon>
        <taxon>Micrococcales</taxon>
        <taxon>Micrococcaceae</taxon>
        <taxon>Nesterenkonia</taxon>
    </lineage>
</organism>
<dbReference type="PROSITE" id="PS50088">
    <property type="entry name" value="ANK_REPEAT"/>
    <property type="match status" value="1"/>
</dbReference>
<accession>A0A5R9A668</accession>
<dbReference type="PROSITE" id="PS50297">
    <property type="entry name" value="ANK_REP_REGION"/>
    <property type="match status" value="1"/>
</dbReference>
<protein>
    <submittedName>
        <fullName evidence="4">Ankyrin repeat domain-containing protein</fullName>
    </submittedName>
</protein>
<name>A0A5R9A668_9MICC</name>
<evidence type="ECO:0000256" key="1">
    <source>
        <dbReference type="ARBA" id="ARBA00022737"/>
    </source>
</evidence>
<dbReference type="AlphaFoldDB" id="A0A5R9A668"/>
<evidence type="ECO:0000256" key="2">
    <source>
        <dbReference type="ARBA" id="ARBA00023043"/>
    </source>
</evidence>
<dbReference type="Pfam" id="PF12796">
    <property type="entry name" value="Ank_2"/>
    <property type="match status" value="1"/>
</dbReference>
<dbReference type="SMART" id="SM00248">
    <property type="entry name" value="ANK"/>
    <property type="match status" value="2"/>
</dbReference>
<keyword evidence="5" id="KW-1185">Reference proteome</keyword>
<keyword evidence="1" id="KW-0677">Repeat</keyword>
<dbReference type="SUPFAM" id="SSF48403">
    <property type="entry name" value="Ankyrin repeat"/>
    <property type="match status" value="1"/>
</dbReference>
<dbReference type="OrthoDB" id="306540at2"/>
<feature type="repeat" description="ANK" evidence="3">
    <location>
        <begin position="52"/>
        <end position="84"/>
    </location>
</feature>
<dbReference type="InterPro" id="IPR002110">
    <property type="entry name" value="Ankyrin_rpt"/>
</dbReference>
<proteinExistence type="predicted"/>
<gene>
    <name evidence="4" type="ORF">FEF27_09460</name>
</gene>
<reference evidence="4 5" key="1">
    <citation type="submission" date="2019-05" db="EMBL/GenBank/DDBJ databases">
        <title>Nesterenkonia sp. GY239, isolated from the Southern Atlantic Ocean.</title>
        <authorList>
            <person name="Zhang G."/>
        </authorList>
    </citation>
    <scope>NUCLEOTIDE SEQUENCE [LARGE SCALE GENOMIC DNA]</scope>
    <source>
        <strain evidence="4 5">GY239</strain>
    </source>
</reference>
<evidence type="ECO:0000313" key="4">
    <source>
        <dbReference type="EMBL" id="TLP74182.1"/>
    </source>
</evidence>
<dbReference type="EMBL" id="VAWA01000012">
    <property type="protein sequence ID" value="TLP74182.1"/>
    <property type="molecule type" value="Genomic_DNA"/>
</dbReference>
<dbReference type="RefSeq" id="WP_138170617.1">
    <property type="nucleotide sequence ID" value="NZ_VAWA01000012.1"/>
</dbReference>
<dbReference type="Proteomes" id="UP000306544">
    <property type="component" value="Unassembled WGS sequence"/>
</dbReference>